<evidence type="ECO:0000313" key="2">
    <source>
        <dbReference type="Proteomes" id="UP000604046"/>
    </source>
</evidence>
<name>A0A812MVB6_9DINO</name>
<comment type="caution">
    <text evidence="1">The sequence shown here is derived from an EMBL/GenBank/DDBJ whole genome shotgun (WGS) entry which is preliminary data.</text>
</comment>
<proteinExistence type="predicted"/>
<reference evidence="1" key="1">
    <citation type="submission" date="2021-02" db="EMBL/GenBank/DDBJ databases">
        <authorList>
            <person name="Dougan E. K."/>
            <person name="Rhodes N."/>
            <person name="Thang M."/>
            <person name="Chan C."/>
        </authorList>
    </citation>
    <scope>NUCLEOTIDE SEQUENCE</scope>
</reference>
<protein>
    <submittedName>
        <fullName evidence="1">DNAH12 protein</fullName>
    </submittedName>
</protein>
<dbReference type="EMBL" id="CAJNDS010001602">
    <property type="protein sequence ID" value="CAE7267098.1"/>
    <property type="molecule type" value="Genomic_DNA"/>
</dbReference>
<dbReference type="OrthoDB" id="429607at2759"/>
<organism evidence="1 2">
    <name type="scientific">Symbiodinium natans</name>
    <dbReference type="NCBI Taxonomy" id="878477"/>
    <lineage>
        <taxon>Eukaryota</taxon>
        <taxon>Sar</taxon>
        <taxon>Alveolata</taxon>
        <taxon>Dinophyceae</taxon>
        <taxon>Suessiales</taxon>
        <taxon>Symbiodiniaceae</taxon>
        <taxon>Symbiodinium</taxon>
    </lineage>
</organism>
<keyword evidence="2" id="KW-1185">Reference proteome</keyword>
<gene>
    <name evidence="1" type="primary">DNAH12</name>
    <name evidence="1" type="ORF">SNAT2548_LOCUS14144</name>
</gene>
<dbReference type="AlphaFoldDB" id="A0A812MVB6"/>
<evidence type="ECO:0000313" key="1">
    <source>
        <dbReference type="EMBL" id="CAE7267098.1"/>
    </source>
</evidence>
<dbReference type="Proteomes" id="UP000604046">
    <property type="component" value="Unassembled WGS sequence"/>
</dbReference>
<sequence>MSPAYTWQWDNMVGGWRGDEELVQGHPGTFRTSRNSPMYYSSNDTYLLYAPWPEKPDVAQEAPETVPHHSYADSVTSSFHSATTVATSSMGGILAFPKTRPKDEALRMDALSEPTLSGADWYFALGVMRTS</sequence>
<accession>A0A812MVB6</accession>